<evidence type="ECO:0000256" key="2">
    <source>
        <dbReference type="ARBA" id="ARBA00022723"/>
    </source>
</evidence>
<protein>
    <recommendedName>
        <fullName evidence="7">CopC domain-containing protein</fullName>
    </recommendedName>
</protein>
<comment type="caution">
    <text evidence="8">The sequence shown here is derived from an EMBL/GenBank/DDBJ whole genome shotgun (WGS) entry which is preliminary data.</text>
</comment>
<proteinExistence type="predicted"/>
<dbReference type="InterPro" id="IPR032694">
    <property type="entry name" value="CopC/D"/>
</dbReference>
<dbReference type="Proteomes" id="UP001157069">
    <property type="component" value="Unassembled WGS sequence"/>
</dbReference>
<dbReference type="RefSeq" id="WP_284296864.1">
    <property type="nucleotide sequence ID" value="NZ_BSVA01000001.1"/>
</dbReference>
<evidence type="ECO:0000313" key="8">
    <source>
        <dbReference type="EMBL" id="GMA89548.1"/>
    </source>
</evidence>
<feature type="chain" id="PRO_5045239193" description="CopC domain-containing protein" evidence="6">
    <location>
        <begin position="28"/>
        <end position="180"/>
    </location>
</feature>
<organism evidence="8 9">
    <name type="scientific">Homoserinibacter gongjuensis</name>
    <dbReference type="NCBI Taxonomy" id="1162968"/>
    <lineage>
        <taxon>Bacteria</taxon>
        <taxon>Bacillati</taxon>
        <taxon>Actinomycetota</taxon>
        <taxon>Actinomycetes</taxon>
        <taxon>Micrococcales</taxon>
        <taxon>Microbacteriaceae</taxon>
        <taxon>Homoserinibacter</taxon>
    </lineage>
</organism>
<keyword evidence="3 6" id="KW-0732">Signal</keyword>
<dbReference type="EMBL" id="BSVA01000001">
    <property type="protein sequence ID" value="GMA89548.1"/>
    <property type="molecule type" value="Genomic_DNA"/>
</dbReference>
<evidence type="ECO:0000259" key="7">
    <source>
        <dbReference type="Pfam" id="PF04234"/>
    </source>
</evidence>
<dbReference type="SUPFAM" id="SSF81296">
    <property type="entry name" value="E set domains"/>
    <property type="match status" value="1"/>
</dbReference>
<dbReference type="PANTHER" id="PTHR34820">
    <property type="entry name" value="INNER MEMBRANE PROTEIN YEBZ"/>
    <property type="match status" value="1"/>
</dbReference>
<keyword evidence="2" id="KW-0479">Metal-binding</keyword>
<name>A0ABQ6JMR8_9MICO</name>
<dbReference type="Gene3D" id="2.60.40.1220">
    <property type="match status" value="1"/>
</dbReference>
<dbReference type="InterPro" id="IPR014755">
    <property type="entry name" value="Cu-Rt/internalin_Ig-like"/>
</dbReference>
<evidence type="ECO:0000256" key="1">
    <source>
        <dbReference type="ARBA" id="ARBA00004196"/>
    </source>
</evidence>
<feature type="compositionally biased region" description="Basic residues" evidence="5">
    <location>
        <begin position="142"/>
        <end position="162"/>
    </location>
</feature>
<comment type="subcellular location">
    <subcellularLocation>
        <location evidence="1">Cell envelope</location>
    </subcellularLocation>
</comment>
<dbReference type="PANTHER" id="PTHR34820:SF4">
    <property type="entry name" value="INNER MEMBRANE PROTEIN YEBZ"/>
    <property type="match status" value="1"/>
</dbReference>
<feature type="signal peptide" evidence="6">
    <location>
        <begin position="1"/>
        <end position="27"/>
    </location>
</feature>
<evidence type="ECO:0000256" key="6">
    <source>
        <dbReference type="SAM" id="SignalP"/>
    </source>
</evidence>
<feature type="region of interest" description="Disordered" evidence="5">
    <location>
        <begin position="114"/>
        <end position="180"/>
    </location>
</feature>
<feature type="domain" description="CopC" evidence="7">
    <location>
        <begin position="28"/>
        <end position="117"/>
    </location>
</feature>
<keyword evidence="4" id="KW-0186">Copper</keyword>
<gene>
    <name evidence="8" type="ORF">GCM10025869_00770</name>
</gene>
<dbReference type="Pfam" id="PF04234">
    <property type="entry name" value="CopC"/>
    <property type="match status" value="1"/>
</dbReference>
<reference evidence="9" key="1">
    <citation type="journal article" date="2019" name="Int. J. Syst. Evol. Microbiol.">
        <title>The Global Catalogue of Microorganisms (GCM) 10K type strain sequencing project: providing services to taxonomists for standard genome sequencing and annotation.</title>
        <authorList>
            <consortium name="The Broad Institute Genomics Platform"/>
            <consortium name="The Broad Institute Genome Sequencing Center for Infectious Disease"/>
            <person name="Wu L."/>
            <person name="Ma J."/>
        </authorList>
    </citation>
    <scope>NUCLEOTIDE SEQUENCE [LARGE SCALE GENOMIC DNA]</scope>
    <source>
        <strain evidence="9">NBRC 108755</strain>
    </source>
</reference>
<sequence length="180" mass="19092">MRRVLRALAVGTAAAALVLFAAVPASAHSQLVGSTPAEGETLAELPAEFSVTMNERLLDDAGLSAFALRVRDAGGLYYGDGCLQVADDTMSTAAAIGPAGDYVLEWQVVSADGHPVGARSRSAGRARRRPKAPLPRRAAGPRCRRRTRAPHPGTTRRSRLRSRSATSCGSWPRCSWSRSP</sequence>
<dbReference type="InterPro" id="IPR014756">
    <property type="entry name" value="Ig_E-set"/>
</dbReference>
<evidence type="ECO:0000256" key="4">
    <source>
        <dbReference type="ARBA" id="ARBA00023008"/>
    </source>
</evidence>
<evidence type="ECO:0000256" key="3">
    <source>
        <dbReference type="ARBA" id="ARBA00022729"/>
    </source>
</evidence>
<keyword evidence="9" id="KW-1185">Reference proteome</keyword>
<accession>A0ABQ6JMR8</accession>
<feature type="compositionally biased region" description="Basic residues" evidence="5">
    <location>
        <begin position="122"/>
        <end position="131"/>
    </location>
</feature>
<evidence type="ECO:0000256" key="5">
    <source>
        <dbReference type="SAM" id="MobiDB-lite"/>
    </source>
</evidence>
<evidence type="ECO:0000313" key="9">
    <source>
        <dbReference type="Proteomes" id="UP001157069"/>
    </source>
</evidence>
<dbReference type="InterPro" id="IPR007348">
    <property type="entry name" value="CopC_dom"/>
</dbReference>